<dbReference type="Proteomes" id="UP000274756">
    <property type="component" value="Unassembled WGS sequence"/>
</dbReference>
<organism evidence="4 6">
    <name type="scientific">Dracunculus medinensis</name>
    <name type="common">Guinea worm</name>
    <dbReference type="NCBI Taxonomy" id="318479"/>
    <lineage>
        <taxon>Eukaryota</taxon>
        <taxon>Metazoa</taxon>
        <taxon>Ecdysozoa</taxon>
        <taxon>Nematoda</taxon>
        <taxon>Chromadorea</taxon>
        <taxon>Rhabditida</taxon>
        <taxon>Spirurina</taxon>
        <taxon>Dracunculoidea</taxon>
        <taxon>Dracunculidae</taxon>
        <taxon>Dracunculus</taxon>
    </lineage>
</organism>
<reference evidence="3 5" key="2">
    <citation type="submission" date="2018-11" db="EMBL/GenBank/DDBJ databases">
        <authorList>
            <consortium name="Pathogen Informatics"/>
        </authorList>
    </citation>
    <scope>NUCLEOTIDE SEQUENCE [LARGE SCALE GENOMIC DNA]</scope>
</reference>
<dbReference type="EMBL" id="UYYG01000064">
    <property type="protein sequence ID" value="VDN52538.1"/>
    <property type="molecule type" value="Genomic_DNA"/>
</dbReference>
<evidence type="ECO:0000313" key="4">
    <source>
        <dbReference type="Proteomes" id="UP000038040"/>
    </source>
</evidence>
<evidence type="ECO:0000256" key="1">
    <source>
        <dbReference type="SAM" id="Coils"/>
    </source>
</evidence>
<dbReference type="Proteomes" id="UP000038040">
    <property type="component" value="Unplaced"/>
</dbReference>
<gene>
    <name evidence="3" type="ORF">DME_LOCUS2511</name>
</gene>
<accession>A0A0N4UL92</accession>
<dbReference type="AlphaFoldDB" id="A0A0N4UL92"/>
<protein>
    <submittedName>
        <fullName evidence="6">BHLH domain-containing protein</fullName>
    </submittedName>
</protein>
<feature type="compositionally biased region" description="Low complexity" evidence="2">
    <location>
        <begin position="76"/>
        <end position="101"/>
    </location>
</feature>
<feature type="coiled-coil region" evidence="1">
    <location>
        <begin position="145"/>
        <end position="176"/>
    </location>
</feature>
<evidence type="ECO:0000313" key="6">
    <source>
        <dbReference type="WBParaSite" id="DME_0000855501-mRNA-1"/>
    </source>
</evidence>
<evidence type="ECO:0000313" key="3">
    <source>
        <dbReference type="EMBL" id="VDN52538.1"/>
    </source>
</evidence>
<evidence type="ECO:0000313" key="5">
    <source>
        <dbReference type="Proteomes" id="UP000274756"/>
    </source>
</evidence>
<reference evidence="6" key="1">
    <citation type="submission" date="2017-02" db="UniProtKB">
        <authorList>
            <consortium name="WormBaseParasite"/>
        </authorList>
    </citation>
    <scope>IDENTIFICATION</scope>
</reference>
<feature type="region of interest" description="Disordered" evidence="2">
    <location>
        <begin position="68"/>
        <end position="107"/>
    </location>
</feature>
<dbReference type="WBParaSite" id="DME_0000855501-mRNA-1">
    <property type="protein sequence ID" value="DME_0000855501-mRNA-1"/>
    <property type="gene ID" value="DME_0000855501"/>
</dbReference>
<keyword evidence="1" id="KW-0175">Coiled coil</keyword>
<evidence type="ECO:0000256" key="2">
    <source>
        <dbReference type="SAM" id="MobiDB-lite"/>
    </source>
</evidence>
<proteinExistence type="predicted"/>
<name>A0A0N4UL92_DRAME</name>
<sequence>MSAKIYNRSLYLGDTIQEKTRTLLGWNSHHKDYAIVDPILTNKRPLSASSLSSLSSLSHCQNTRPYLIPVGRSRKNSSSSLSTCSDYSQPSPSYSNQSYESRSPEPYTAEITKASRLAEREARVFERLRQLVPVLPADRNAYQVLIDTVSQVMDLEHQLEQLNERTEDVKNSLRIEENYLNVEPNDVNYFTLHSLYFYLLSPSGSL</sequence>
<keyword evidence="5" id="KW-1185">Reference proteome</keyword>
<dbReference type="OrthoDB" id="5917066at2759"/>